<organism evidence="3 8">
    <name type="scientific">Rotaria magnacalcarata</name>
    <dbReference type="NCBI Taxonomy" id="392030"/>
    <lineage>
        <taxon>Eukaryota</taxon>
        <taxon>Metazoa</taxon>
        <taxon>Spiralia</taxon>
        <taxon>Gnathifera</taxon>
        <taxon>Rotifera</taxon>
        <taxon>Eurotatoria</taxon>
        <taxon>Bdelloidea</taxon>
        <taxon>Philodinida</taxon>
        <taxon>Philodinidae</taxon>
        <taxon>Rotaria</taxon>
    </lineage>
</organism>
<evidence type="ECO:0000313" key="8">
    <source>
        <dbReference type="Proteomes" id="UP000681967"/>
    </source>
</evidence>
<dbReference type="Gene3D" id="3.20.20.80">
    <property type="entry name" value="Glycosidases"/>
    <property type="match status" value="1"/>
</dbReference>
<evidence type="ECO:0000313" key="4">
    <source>
        <dbReference type="EMBL" id="CAF4826893.1"/>
    </source>
</evidence>
<dbReference type="InterPro" id="IPR017853">
    <property type="entry name" value="GH"/>
</dbReference>
<dbReference type="EMBL" id="CAJOBI010167600">
    <property type="protein sequence ID" value="CAF4876235.1"/>
    <property type="molecule type" value="Genomic_DNA"/>
</dbReference>
<evidence type="ECO:0000313" key="3">
    <source>
        <dbReference type="EMBL" id="CAF4774292.1"/>
    </source>
</evidence>
<dbReference type="Proteomes" id="UP000681967">
    <property type="component" value="Unassembled WGS sequence"/>
</dbReference>
<dbReference type="EMBL" id="CAJOBH010134348">
    <property type="protein sequence ID" value="CAF4774292.1"/>
    <property type="molecule type" value="Genomic_DNA"/>
</dbReference>
<dbReference type="AlphaFoldDB" id="A0A8S3AZL0"/>
<feature type="non-terminal residue" evidence="3">
    <location>
        <position position="80"/>
    </location>
</feature>
<dbReference type="EMBL" id="CAJOBI010154813">
    <property type="protein sequence ID" value="CAF4826893.1"/>
    <property type="molecule type" value="Genomic_DNA"/>
</dbReference>
<feature type="non-terminal residue" evidence="3">
    <location>
        <position position="1"/>
    </location>
</feature>
<evidence type="ECO:0000259" key="1">
    <source>
        <dbReference type="PROSITE" id="PS51910"/>
    </source>
</evidence>
<dbReference type="GO" id="GO:0005975">
    <property type="term" value="P:carbohydrate metabolic process"/>
    <property type="evidence" value="ECO:0007669"/>
    <property type="project" value="InterPro"/>
</dbReference>
<sequence length="80" mass="9566">QDSREEKVEQLTTETSRMPIRQINDNPKIHRVCYITNWSRYRSGEAKFEIEYIDPFMCSHIIYAYATVDDNKPEIKPVQQ</sequence>
<proteinExistence type="predicted"/>
<name>A0A8S3AZL0_9BILA</name>
<dbReference type="PROSITE" id="PS51910">
    <property type="entry name" value="GH18_2"/>
    <property type="match status" value="1"/>
</dbReference>
<accession>A0A8S3AZL0</accession>
<dbReference type="EMBL" id="CAJOBH010086330">
    <property type="protein sequence ID" value="CAF4542662.1"/>
    <property type="molecule type" value="Genomic_DNA"/>
</dbReference>
<dbReference type="EMBL" id="CAJOBJ010175290">
    <property type="protein sequence ID" value="CAF4898268.1"/>
    <property type="molecule type" value="Genomic_DNA"/>
</dbReference>
<reference evidence="3" key="1">
    <citation type="submission" date="2021-02" db="EMBL/GenBank/DDBJ databases">
        <authorList>
            <person name="Nowell W R."/>
        </authorList>
    </citation>
    <scope>NUCLEOTIDE SEQUENCE</scope>
</reference>
<dbReference type="Proteomes" id="UP000681720">
    <property type="component" value="Unassembled WGS sequence"/>
</dbReference>
<dbReference type="SUPFAM" id="SSF51445">
    <property type="entry name" value="(Trans)glycosidases"/>
    <property type="match status" value="1"/>
</dbReference>
<evidence type="ECO:0000313" key="5">
    <source>
        <dbReference type="EMBL" id="CAF4876235.1"/>
    </source>
</evidence>
<dbReference type="InterPro" id="IPR001223">
    <property type="entry name" value="Glyco_hydro18_cat"/>
</dbReference>
<gene>
    <name evidence="2" type="ORF">BYL167_LOCUS37769</name>
    <name evidence="3" type="ORF">BYL167_LOCUS47039</name>
    <name evidence="6" type="ORF">GIL414_LOCUS51705</name>
    <name evidence="7" type="ORF">GIL414_LOCUS55825</name>
    <name evidence="4" type="ORF">SMN809_LOCUS48292</name>
    <name evidence="5" type="ORF">SMN809_LOCUS50591</name>
</gene>
<evidence type="ECO:0000313" key="6">
    <source>
        <dbReference type="EMBL" id="CAF4898268.1"/>
    </source>
</evidence>
<comment type="caution">
    <text evidence="3">The sequence shown here is derived from an EMBL/GenBank/DDBJ whole genome shotgun (WGS) entry which is preliminary data.</text>
</comment>
<dbReference type="EMBL" id="CAJOBJ010198998">
    <property type="protein sequence ID" value="CAF4977655.1"/>
    <property type="molecule type" value="Genomic_DNA"/>
</dbReference>
<dbReference type="Proteomes" id="UP000676336">
    <property type="component" value="Unassembled WGS sequence"/>
</dbReference>
<evidence type="ECO:0000313" key="2">
    <source>
        <dbReference type="EMBL" id="CAF4542662.1"/>
    </source>
</evidence>
<evidence type="ECO:0000313" key="7">
    <source>
        <dbReference type="EMBL" id="CAF4977655.1"/>
    </source>
</evidence>
<feature type="domain" description="GH18" evidence="1">
    <location>
        <begin position="29"/>
        <end position="80"/>
    </location>
</feature>
<protein>
    <recommendedName>
        <fullName evidence="1">GH18 domain-containing protein</fullName>
    </recommendedName>
</protein>